<dbReference type="GO" id="GO:0005737">
    <property type="term" value="C:cytoplasm"/>
    <property type="evidence" value="ECO:0007669"/>
    <property type="project" value="TreeGrafter"/>
</dbReference>
<evidence type="ECO:0000256" key="9">
    <source>
        <dbReference type="ARBA" id="ARBA00022840"/>
    </source>
</evidence>
<dbReference type="GO" id="GO:0016925">
    <property type="term" value="P:protein sumoylation"/>
    <property type="evidence" value="ECO:0007669"/>
    <property type="project" value="TreeGrafter"/>
</dbReference>
<dbReference type="Pfam" id="PF10585">
    <property type="entry name" value="UBA_E1_SCCH"/>
    <property type="match status" value="1"/>
</dbReference>
<dbReference type="Gene3D" id="3.50.50.80">
    <property type="entry name" value="Ubiquitin-activating enzyme E1, inactive adenylation domain, subdomain 1"/>
    <property type="match status" value="1"/>
</dbReference>
<evidence type="ECO:0000256" key="2">
    <source>
        <dbReference type="ARBA" id="ARBA00004718"/>
    </source>
</evidence>
<dbReference type="InterPro" id="IPR000594">
    <property type="entry name" value="ThiF_NAD_FAD-bd"/>
</dbReference>
<evidence type="ECO:0000256" key="7">
    <source>
        <dbReference type="ARBA" id="ARBA00022786"/>
    </source>
</evidence>
<comment type="pathway">
    <text evidence="2">Protein modification; protein sumoylation.</text>
</comment>
<evidence type="ECO:0000256" key="8">
    <source>
        <dbReference type="ARBA" id="ARBA00022833"/>
    </source>
</evidence>
<dbReference type="InterPro" id="IPR019572">
    <property type="entry name" value="UBA_E1_SCCH"/>
</dbReference>
<protein>
    <recommendedName>
        <fullName evidence="17">SUMO-activating enzyme subunit</fullName>
    </recommendedName>
</protein>
<proteinExistence type="inferred from homology"/>
<dbReference type="GO" id="GO:0016740">
    <property type="term" value="F:transferase activity"/>
    <property type="evidence" value="ECO:0007669"/>
    <property type="project" value="UniProtKB-KW"/>
</dbReference>
<dbReference type="CDD" id="cd01489">
    <property type="entry name" value="Uba2_SUMO"/>
    <property type="match status" value="1"/>
</dbReference>
<evidence type="ECO:0000256" key="3">
    <source>
        <dbReference type="ARBA" id="ARBA00005673"/>
    </source>
</evidence>
<dbReference type="GO" id="GO:0031510">
    <property type="term" value="C:SUMO activating enzyme complex"/>
    <property type="evidence" value="ECO:0007669"/>
    <property type="project" value="TreeGrafter"/>
</dbReference>
<dbReference type="InterPro" id="IPR023318">
    <property type="entry name" value="Ub_act_enz_dom_a_sf"/>
</dbReference>
<comment type="similarity">
    <text evidence="3">Belongs to the ubiquitin-activating E1 family.</text>
</comment>
<dbReference type="FunFam" id="3.40.50.720:FF:000618">
    <property type="entry name" value="SUMO-activating enzyme subunit 2"/>
    <property type="match status" value="1"/>
</dbReference>
<keyword evidence="9" id="KW-0067">ATP-binding</keyword>
<evidence type="ECO:0000313" key="16">
    <source>
        <dbReference type="Proteomes" id="UP001408789"/>
    </source>
</evidence>
<feature type="domain" description="Ubiquitin/SUMO-activating enzyme ubiquitin-like" evidence="14">
    <location>
        <begin position="580"/>
        <end position="672"/>
    </location>
</feature>
<dbReference type="InterPro" id="IPR028077">
    <property type="entry name" value="UAE_UbL_dom"/>
</dbReference>
<evidence type="ECO:0000313" key="15">
    <source>
        <dbReference type="EMBL" id="KAK9056717.1"/>
    </source>
</evidence>
<evidence type="ECO:0000259" key="14">
    <source>
        <dbReference type="Pfam" id="PF14732"/>
    </source>
</evidence>
<evidence type="ECO:0000256" key="11">
    <source>
        <dbReference type="SAM" id="MobiDB-lite"/>
    </source>
</evidence>
<dbReference type="Pfam" id="PF14732">
    <property type="entry name" value="UAE_UbL"/>
    <property type="match status" value="1"/>
</dbReference>
<keyword evidence="7" id="KW-0833">Ubl conjugation pathway</keyword>
<dbReference type="PANTHER" id="PTHR10953">
    <property type="entry name" value="UBIQUITIN-ACTIVATING ENZYME E1"/>
    <property type="match status" value="1"/>
</dbReference>
<evidence type="ECO:0000256" key="5">
    <source>
        <dbReference type="ARBA" id="ARBA00022723"/>
    </source>
</evidence>
<keyword evidence="5" id="KW-0479">Metal-binding</keyword>
<evidence type="ECO:0008006" key="17">
    <source>
        <dbReference type="Google" id="ProtNLM"/>
    </source>
</evidence>
<dbReference type="Proteomes" id="UP001408789">
    <property type="component" value="Unassembled WGS sequence"/>
</dbReference>
<feature type="compositionally biased region" description="Polar residues" evidence="11">
    <location>
        <begin position="701"/>
        <end position="714"/>
    </location>
</feature>
<feature type="domain" description="Ubiquitin-activating enzyme SCCH" evidence="13">
    <location>
        <begin position="463"/>
        <end position="507"/>
    </location>
</feature>
<dbReference type="Gene3D" id="3.10.290.20">
    <property type="entry name" value="Ubiquitin-like 2 activating enzyme e1b. Chain: B, domain 3"/>
    <property type="match status" value="1"/>
</dbReference>
<dbReference type="InterPro" id="IPR042449">
    <property type="entry name" value="Ub-E1_IAD_1"/>
</dbReference>
<reference evidence="15 16" key="1">
    <citation type="submission" date="2024-04" db="EMBL/GenBank/DDBJ databases">
        <title>The reference genome of an endangered Asteraceae, Deinandra increscens subsp. villosa, native to the Central Coast of California.</title>
        <authorList>
            <person name="Guilliams M."/>
            <person name="Hasenstab-Lehman K."/>
            <person name="Meyer R."/>
            <person name="Mcevoy S."/>
        </authorList>
    </citation>
    <scope>NUCLEOTIDE SEQUENCE [LARGE SCALE GENOMIC DNA]</scope>
    <source>
        <tissue evidence="15">Leaf</tissue>
    </source>
</reference>
<accession>A0AAP0CM51</accession>
<dbReference type="InterPro" id="IPR045886">
    <property type="entry name" value="ThiF/MoeB/HesA"/>
</dbReference>
<gene>
    <name evidence="15" type="ORF">SSX86_024079</name>
</gene>
<dbReference type="FunFam" id="3.50.50.80:FF:000002">
    <property type="entry name" value="SUMO-activating enzyme subunit 2"/>
    <property type="match status" value="1"/>
</dbReference>
<evidence type="ECO:0000256" key="4">
    <source>
        <dbReference type="ARBA" id="ARBA00022679"/>
    </source>
</evidence>
<feature type="compositionally biased region" description="Basic and acidic residues" evidence="11">
    <location>
        <begin position="753"/>
        <end position="763"/>
    </location>
</feature>
<feature type="compositionally biased region" description="Basic and acidic residues" evidence="11">
    <location>
        <begin position="42"/>
        <end position="51"/>
    </location>
</feature>
<evidence type="ECO:0000259" key="13">
    <source>
        <dbReference type="Pfam" id="PF10585"/>
    </source>
</evidence>
<comment type="caution">
    <text evidence="15">The sequence shown here is derived from an EMBL/GenBank/DDBJ whole genome shotgun (WGS) entry which is preliminary data.</text>
</comment>
<dbReference type="Pfam" id="PF00899">
    <property type="entry name" value="ThiF"/>
    <property type="match status" value="1"/>
</dbReference>
<dbReference type="SUPFAM" id="SSF69572">
    <property type="entry name" value="Activating enzymes of the ubiquitin-like proteins"/>
    <property type="match status" value="1"/>
</dbReference>
<feature type="region of interest" description="Disordered" evidence="11">
    <location>
        <begin position="1"/>
        <end position="63"/>
    </location>
</feature>
<comment type="subcellular location">
    <subcellularLocation>
        <location evidence="1">Nucleus</location>
    </subcellularLocation>
</comment>
<dbReference type="FunFam" id="3.10.290.20:FF:000004">
    <property type="entry name" value="SUMO-activating enzyme subunit"/>
    <property type="match status" value="1"/>
</dbReference>
<evidence type="ECO:0000256" key="10">
    <source>
        <dbReference type="ARBA" id="ARBA00023242"/>
    </source>
</evidence>
<feature type="domain" description="THIF-type NAD/FAD binding fold" evidence="12">
    <location>
        <begin position="145"/>
        <end position="570"/>
    </location>
</feature>
<keyword evidence="16" id="KW-1185">Reference proteome</keyword>
<feature type="compositionally biased region" description="Basic and acidic residues" evidence="11">
    <location>
        <begin position="775"/>
        <end position="785"/>
    </location>
</feature>
<keyword evidence="4" id="KW-0808">Transferase</keyword>
<name>A0AAP0CM51_9ASTR</name>
<dbReference type="InterPro" id="IPR035985">
    <property type="entry name" value="Ubiquitin-activating_enz"/>
</dbReference>
<dbReference type="PANTHER" id="PTHR10953:SF5">
    <property type="entry name" value="SUMO-ACTIVATING ENZYME SUBUNIT 2"/>
    <property type="match status" value="1"/>
</dbReference>
<dbReference type="GO" id="GO:0005524">
    <property type="term" value="F:ATP binding"/>
    <property type="evidence" value="ECO:0007669"/>
    <property type="project" value="UniProtKB-KW"/>
</dbReference>
<evidence type="ECO:0000256" key="6">
    <source>
        <dbReference type="ARBA" id="ARBA00022741"/>
    </source>
</evidence>
<dbReference type="GO" id="GO:0019948">
    <property type="term" value="F:SUMO activating enzyme activity"/>
    <property type="evidence" value="ECO:0007669"/>
    <property type="project" value="TreeGrafter"/>
</dbReference>
<keyword evidence="8" id="KW-0862">Zinc</keyword>
<dbReference type="FunFam" id="1.10.10.520:FF:000004">
    <property type="entry name" value="SUMO-activating enzyme subunit"/>
    <property type="match status" value="1"/>
</dbReference>
<dbReference type="FunFam" id="3.40.50.720:FF:000864">
    <property type="entry name" value="SUMO-activating enzyme subunit"/>
    <property type="match status" value="1"/>
</dbReference>
<keyword evidence="10" id="KW-0539">Nucleus</keyword>
<dbReference type="Gene3D" id="1.10.10.520">
    <property type="entry name" value="Ubiquitin activating enzymes (Uba3). Chain: B, domain 2"/>
    <property type="match status" value="1"/>
</dbReference>
<sequence>MTTIRPPPVVKLADGGTHTTDVTEASAKDHTKGWRRNNLLSSERERDDMSPERTPSVEWTTDQQFQTNSYYGSPTFRSMDRHELELRFKRPKSHTIRFRGKTKNESRDLLALFLQLSPIHPFSRLSHTQFIILQQSSSVSMASGQQLSSIKGAKVLMVGAGGIGCELLKTLALSGFEDIHIIDMDTIEVSNLNRQFLFRQSHVGQSKAKVARDAVLRFRPQISITPYHANVKDTNFNVDFFKQFSVVLNGLDNLDARRHVNRLCLAADVPLVESGTTGFLGQVTVHIKGRTECYECQPKPAPKTYPVCTITSTPSKFVHCIVWAKDLLFAKLFGDKNQDNDLNVRSNDTTTSSDHSEDIFELGPDEDIQQYANRIYDHVFGHNIQTALSNEETWKNRNKPRPIYVKDALSDESIQQNGNADVSNDSLSSLSAMAYLGLKNPQDIWSLKESSRVFFAALKLFFSKRQKEIGNLTFDKDDPLAVEFVTAAANIRAASFNIPLHSLFEAKGIAGNIVHAVATTNAIIAGLIVIEAIKVLQNDAKNCRMTYCLQHPSRKMLLMPVEPFEPNKSCYVCSETPLLLEVNTHRAKLRDLVEKVVTSKLGMSLPLITHGSSLLYEVGDDLEEDMVANYEANLEKVLSELPYAITGGTIITVEDLQQELVCNINIKHREEFDEEKEPDEMVLHGWTTPTPAVENNKDATDNNGASTSSTSKSAPNDMEDDDELSILETGIETIPAGGKKRKSSDVSTPETLIDEKRAKKIPEQPENDDDVIVMLDDRNDPVVTL</sequence>
<dbReference type="EMBL" id="JBCNJP010000024">
    <property type="protein sequence ID" value="KAK9056717.1"/>
    <property type="molecule type" value="Genomic_DNA"/>
</dbReference>
<dbReference type="GO" id="GO:0046872">
    <property type="term" value="F:metal ion binding"/>
    <property type="evidence" value="ECO:0007669"/>
    <property type="project" value="UniProtKB-KW"/>
</dbReference>
<feature type="region of interest" description="Disordered" evidence="11">
    <location>
        <begin position="685"/>
        <end position="785"/>
    </location>
</feature>
<dbReference type="AlphaFoldDB" id="A0AAP0CM51"/>
<evidence type="ECO:0000259" key="12">
    <source>
        <dbReference type="Pfam" id="PF00899"/>
    </source>
</evidence>
<organism evidence="15 16">
    <name type="scientific">Deinandra increscens subsp. villosa</name>
    <dbReference type="NCBI Taxonomy" id="3103831"/>
    <lineage>
        <taxon>Eukaryota</taxon>
        <taxon>Viridiplantae</taxon>
        <taxon>Streptophyta</taxon>
        <taxon>Embryophyta</taxon>
        <taxon>Tracheophyta</taxon>
        <taxon>Spermatophyta</taxon>
        <taxon>Magnoliopsida</taxon>
        <taxon>eudicotyledons</taxon>
        <taxon>Gunneridae</taxon>
        <taxon>Pentapetalae</taxon>
        <taxon>asterids</taxon>
        <taxon>campanulids</taxon>
        <taxon>Asterales</taxon>
        <taxon>Asteraceae</taxon>
        <taxon>Asteroideae</taxon>
        <taxon>Heliantheae alliance</taxon>
        <taxon>Madieae</taxon>
        <taxon>Madiinae</taxon>
        <taxon>Deinandra</taxon>
    </lineage>
</organism>
<evidence type="ECO:0000256" key="1">
    <source>
        <dbReference type="ARBA" id="ARBA00004123"/>
    </source>
</evidence>
<keyword evidence="6" id="KW-0547">Nucleotide-binding</keyword>